<keyword evidence="5 7" id="KW-0472">Membrane</keyword>
<feature type="transmembrane region" description="Helical" evidence="7">
    <location>
        <begin position="6"/>
        <end position="27"/>
    </location>
</feature>
<evidence type="ECO:0000256" key="4">
    <source>
        <dbReference type="ARBA" id="ARBA00022989"/>
    </source>
</evidence>
<feature type="coiled-coil region" evidence="6">
    <location>
        <begin position="76"/>
        <end position="128"/>
    </location>
</feature>
<evidence type="ECO:0000259" key="9">
    <source>
        <dbReference type="Pfam" id="PF25963"/>
    </source>
</evidence>
<comment type="caution">
    <text evidence="10">The sequence shown here is derived from an EMBL/GenBank/DDBJ whole genome shotgun (WGS) entry which is preliminary data.</text>
</comment>
<dbReference type="InterPro" id="IPR050739">
    <property type="entry name" value="MFP"/>
</dbReference>
<sequence length="353" mass="39015">MTEKFYQYLLYTVLSITILFSLFLVAADNIAPFTTQASLHRTIATIAPETSGVIEQVAVKNGQHVQAGETLFRLDDQGYQLKVDQAKAELAQAQQAFLASTQQLNVAKQTLLQKQEQERNAIAKLARNKALYKKGLTTTQAIEDSELNVKVAKSALLAAQADIMRIEAQLADNDSNAAIQLAKAKLASAELDEQHTHITAQTSGTVTNLQLQPGSYISQGTTALLLINESQAWLSADFNEKGITHLNTNNHAYIAFDAIPGQVFTGHIESQERAIRDSDNSNGQLVDVVNDTRWIREQQKVRVRIVLDDMQPEMAQRLISGSRASVSVQNGSTIIDAISYSWIHLVSLFRYIY</sequence>
<dbReference type="InterPro" id="IPR058634">
    <property type="entry name" value="AaeA-lik-b-barrel"/>
</dbReference>
<dbReference type="EMBL" id="RKIK01000057">
    <property type="protein sequence ID" value="ROV58944.1"/>
    <property type="molecule type" value="Genomic_DNA"/>
</dbReference>
<dbReference type="Proteomes" id="UP000278792">
    <property type="component" value="Unassembled WGS sequence"/>
</dbReference>
<keyword evidence="3 7" id="KW-0812">Transmembrane</keyword>
<evidence type="ECO:0000256" key="3">
    <source>
        <dbReference type="ARBA" id="ARBA00022692"/>
    </source>
</evidence>
<evidence type="ECO:0000313" key="11">
    <source>
        <dbReference type="Proteomes" id="UP000278792"/>
    </source>
</evidence>
<evidence type="ECO:0000256" key="7">
    <source>
        <dbReference type="SAM" id="Phobius"/>
    </source>
</evidence>
<protein>
    <submittedName>
        <fullName evidence="10">HlyD family secretion protein</fullName>
    </submittedName>
</protein>
<dbReference type="Gene3D" id="2.40.50.100">
    <property type="match status" value="1"/>
</dbReference>
<dbReference type="AlphaFoldDB" id="A0A3N3DWN5"/>
<comment type="similarity">
    <text evidence="2">Belongs to the membrane fusion protein (MFP) (TC 8.A.1) family.</text>
</comment>
<accession>A0A3N3DWN5</accession>
<proteinExistence type="inferred from homology"/>
<reference evidence="10 11" key="1">
    <citation type="submission" date="2018-11" db="EMBL/GenBank/DDBJ databases">
        <title>Vibrio ponticus strain CAIM 1751 pathogenic for the snapper Lutjanus guttatus.</title>
        <authorList>
            <person name="Soto-Rodriguez S."/>
            <person name="Lozano-Olvera R."/>
            <person name="Gomez-Gil B."/>
        </authorList>
    </citation>
    <scope>NUCLEOTIDE SEQUENCE [LARGE SCALE GENOMIC DNA]</scope>
    <source>
        <strain evidence="10 11">CAIM 1751</strain>
    </source>
</reference>
<dbReference type="Gene3D" id="2.40.30.170">
    <property type="match status" value="1"/>
</dbReference>
<gene>
    <name evidence="10" type="ORF">EGH82_16085</name>
</gene>
<keyword evidence="4 7" id="KW-1133">Transmembrane helix</keyword>
<dbReference type="RefSeq" id="WP_123782868.1">
    <property type="nucleotide sequence ID" value="NZ_RKIK01000057.1"/>
</dbReference>
<keyword evidence="6" id="KW-0175">Coiled coil</keyword>
<dbReference type="Pfam" id="PF25917">
    <property type="entry name" value="BSH_RND"/>
    <property type="match status" value="1"/>
</dbReference>
<evidence type="ECO:0000256" key="1">
    <source>
        <dbReference type="ARBA" id="ARBA00004167"/>
    </source>
</evidence>
<evidence type="ECO:0000256" key="6">
    <source>
        <dbReference type="SAM" id="Coils"/>
    </source>
</evidence>
<comment type="subcellular location">
    <subcellularLocation>
        <location evidence="1">Membrane</location>
        <topology evidence="1">Single-pass membrane protein</topology>
    </subcellularLocation>
</comment>
<evidence type="ECO:0000259" key="8">
    <source>
        <dbReference type="Pfam" id="PF25917"/>
    </source>
</evidence>
<dbReference type="GO" id="GO:0016020">
    <property type="term" value="C:membrane"/>
    <property type="evidence" value="ECO:0007669"/>
    <property type="project" value="UniProtKB-SubCell"/>
</dbReference>
<name>A0A3N3DWN5_9VIBR</name>
<dbReference type="SUPFAM" id="SSF111369">
    <property type="entry name" value="HlyD-like secretion proteins"/>
    <property type="match status" value="2"/>
</dbReference>
<dbReference type="InterPro" id="IPR058625">
    <property type="entry name" value="MdtA-like_BSH"/>
</dbReference>
<evidence type="ECO:0000313" key="10">
    <source>
        <dbReference type="EMBL" id="ROV58944.1"/>
    </source>
</evidence>
<feature type="domain" description="Multidrug resistance protein MdtA-like barrel-sandwich hybrid" evidence="8">
    <location>
        <begin position="43"/>
        <end position="226"/>
    </location>
</feature>
<dbReference type="Pfam" id="PF25963">
    <property type="entry name" value="Beta-barrel_AAEA"/>
    <property type="match status" value="1"/>
</dbReference>
<evidence type="ECO:0000256" key="5">
    <source>
        <dbReference type="ARBA" id="ARBA00023136"/>
    </source>
</evidence>
<dbReference type="Gene3D" id="1.10.287.470">
    <property type="entry name" value="Helix hairpin bin"/>
    <property type="match status" value="1"/>
</dbReference>
<feature type="domain" description="p-hydroxybenzoic acid efflux pump subunit AaeA-like beta-barrel" evidence="9">
    <location>
        <begin position="241"/>
        <end position="328"/>
    </location>
</feature>
<evidence type="ECO:0000256" key="2">
    <source>
        <dbReference type="ARBA" id="ARBA00009477"/>
    </source>
</evidence>
<dbReference type="PANTHER" id="PTHR30386">
    <property type="entry name" value="MEMBRANE FUSION SUBUNIT OF EMRAB-TOLC MULTIDRUG EFFLUX PUMP"/>
    <property type="match status" value="1"/>
</dbReference>
<dbReference type="PANTHER" id="PTHR30386:SF26">
    <property type="entry name" value="TRANSPORT PROTEIN COMB"/>
    <property type="match status" value="1"/>
</dbReference>
<organism evidence="10 11">
    <name type="scientific">Vibrio ponticus</name>
    <dbReference type="NCBI Taxonomy" id="265668"/>
    <lineage>
        <taxon>Bacteria</taxon>
        <taxon>Pseudomonadati</taxon>
        <taxon>Pseudomonadota</taxon>
        <taxon>Gammaproteobacteria</taxon>
        <taxon>Vibrionales</taxon>
        <taxon>Vibrionaceae</taxon>
        <taxon>Vibrio</taxon>
    </lineage>
</organism>